<feature type="modified residue" description="2-(S-cysteinyl)pyruvic acid O-phosphothioketal" evidence="12">
    <location>
        <position position="118"/>
    </location>
</feature>
<comment type="function">
    <text evidence="12">Cell wall formation. Adds enolpyruvyl to UDP-N-acetylglucosamine.</text>
</comment>
<feature type="binding site" evidence="12">
    <location>
        <position position="307"/>
    </location>
    <ligand>
        <name>UDP-N-acetyl-alpha-D-glucosamine</name>
        <dbReference type="ChEBI" id="CHEBI:57705"/>
    </ligand>
</feature>
<keyword evidence="6 12" id="KW-0133">Cell shape</keyword>
<sequence>MEKIRVKGGSTLEGEVEISSAKNSVLPIIVACILCGDKNIIKEAPLLEDVYVICDVLKELNASVEINEVKRELTIDTKNLIPNSANSELIKKMRASFLIMGPMLTKFGHAKLSHPGGCNIGTRPIDLHLKGFKALGADISIGHGFVEAKASKLIGNRIYLDFPSVGATENIMMAAVYAKGTTIIENAAEEPEIWDLANFLNSMGAKIYGAGQGKITIDGVDELRPVVYRPIYDRIEAGTFMVAAAITKSKIKINGVNEEHLRPIIEKLKECGVSIDIVENEKMIVDGRGILKPVDIKTLPYPGFPTDMQAQMMSLLTLIKGSSIISETVFENRFMHVQELIRMGASIKIDGRTAIIEGVDRLTGAEVKATDLRAGAAMILAGLAADGYTDISDIYHIDRGYVNIEEKLRKLGANIERINI</sequence>
<comment type="pathway">
    <text evidence="2 12">Cell wall biogenesis; peptidoglycan biosynthesis.</text>
</comment>
<protein>
    <recommendedName>
        <fullName evidence="12">UDP-N-acetylglucosamine 1-carboxyvinyltransferase</fullName>
        <ecNumber evidence="12">2.5.1.7</ecNumber>
    </recommendedName>
    <alternativeName>
        <fullName evidence="12">Enoylpyruvate transferase</fullName>
    </alternativeName>
    <alternativeName>
        <fullName evidence="12">UDP-N-acetylglucosamine enolpyruvyl transferase</fullName>
        <shortName evidence="12">EPT</shortName>
    </alternativeName>
</protein>
<proteinExistence type="inferred from homology"/>
<dbReference type="GO" id="GO:0008760">
    <property type="term" value="F:UDP-N-acetylglucosamine 1-carboxyvinyltransferase activity"/>
    <property type="evidence" value="ECO:0007669"/>
    <property type="project" value="UniProtKB-UniRule"/>
</dbReference>
<evidence type="ECO:0000256" key="2">
    <source>
        <dbReference type="ARBA" id="ARBA00004752"/>
    </source>
</evidence>
<keyword evidence="9 12" id="KW-0961">Cell wall biogenesis/degradation</keyword>
<feature type="binding site" evidence="12">
    <location>
        <position position="329"/>
    </location>
    <ligand>
        <name>UDP-N-acetyl-alpha-D-glucosamine</name>
        <dbReference type="ChEBI" id="CHEBI:57705"/>
    </ligand>
</feature>
<feature type="domain" description="Enolpyruvate transferase" evidence="13">
    <location>
        <begin position="6"/>
        <end position="408"/>
    </location>
</feature>
<evidence type="ECO:0000256" key="9">
    <source>
        <dbReference type="ARBA" id="ARBA00023316"/>
    </source>
</evidence>
<gene>
    <name evidence="12 14" type="primary">murA</name>
    <name evidence="14" type="ORF">JK634_12725</name>
</gene>
<keyword evidence="3 12" id="KW-0963">Cytoplasm</keyword>
<evidence type="ECO:0000313" key="14">
    <source>
        <dbReference type="EMBL" id="MBL4932671.1"/>
    </source>
</evidence>
<dbReference type="Gene3D" id="3.65.10.10">
    <property type="entry name" value="Enolpyruvate transferase domain"/>
    <property type="match status" value="2"/>
</dbReference>
<keyword evidence="4 12" id="KW-0132">Cell division</keyword>
<evidence type="ECO:0000256" key="3">
    <source>
        <dbReference type="ARBA" id="ARBA00022490"/>
    </source>
</evidence>
<dbReference type="SUPFAM" id="SSF55205">
    <property type="entry name" value="EPT/RTPC-like"/>
    <property type="match status" value="1"/>
</dbReference>
<dbReference type="NCBIfam" id="NF006873">
    <property type="entry name" value="PRK09369.1"/>
    <property type="match status" value="1"/>
</dbReference>
<dbReference type="GO" id="GO:0071555">
    <property type="term" value="P:cell wall organization"/>
    <property type="evidence" value="ECO:0007669"/>
    <property type="project" value="UniProtKB-KW"/>
</dbReference>
<dbReference type="CDD" id="cd01555">
    <property type="entry name" value="UdpNAET"/>
    <property type="match status" value="1"/>
</dbReference>
<dbReference type="EC" id="2.5.1.7" evidence="12"/>
<evidence type="ECO:0000313" key="15">
    <source>
        <dbReference type="Proteomes" id="UP000623681"/>
    </source>
</evidence>
<dbReference type="InterPro" id="IPR050068">
    <property type="entry name" value="MurA_subfamily"/>
</dbReference>
<evidence type="ECO:0000259" key="13">
    <source>
        <dbReference type="Pfam" id="PF00275"/>
    </source>
</evidence>
<dbReference type="InterPro" id="IPR036968">
    <property type="entry name" value="Enolpyruvate_Tfrase_sf"/>
</dbReference>
<dbReference type="PANTHER" id="PTHR43783:SF1">
    <property type="entry name" value="UDP-N-ACETYLGLUCOSAMINE 1-CARBOXYVINYLTRANSFERASE"/>
    <property type="match status" value="1"/>
</dbReference>
<dbReference type="EMBL" id="JAESWA010000022">
    <property type="protein sequence ID" value="MBL4932671.1"/>
    <property type="molecule type" value="Genomic_DNA"/>
</dbReference>
<comment type="caution">
    <text evidence="14">The sequence shown here is derived from an EMBL/GenBank/DDBJ whole genome shotgun (WGS) entry which is preliminary data.</text>
</comment>
<evidence type="ECO:0000256" key="6">
    <source>
        <dbReference type="ARBA" id="ARBA00022960"/>
    </source>
</evidence>
<dbReference type="HAMAP" id="MF_00111">
    <property type="entry name" value="MurA"/>
    <property type="match status" value="1"/>
</dbReference>
<dbReference type="RefSeq" id="WP_202768015.1">
    <property type="nucleotide sequence ID" value="NZ_JAESWA010000022.1"/>
</dbReference>
<dbReference type="NCBIfam" id="TIGR01072">
    <property type="entry name" value="murA"/>
    <property type="match status" value="1"/>
</dbReference>
<feature type="binding site" evidence="12">
    <location>
        <position position="94"/>
    </location>
    <ligand>
        <name>UDP-N-acetyl-alpha-D-glucosamine</name>
        <dbReference type="ChEBI" id="CHEBI:57705"/>
    </ligand>
</feature>
<dbReference type="FunFam" id="3.65.10.10:FF:000001">
    <property type="entry name" value="UDP-N-acetylglucosamine 1-carboxyvinyltransferase"/>
    <property type="match status" value="1"/>
</dbReference>
<dbReference type="Proteomes" id="UP000623681">
    <property type="component" value="Unassembled WGS sequence"/>
</dbReference>
<feature type="active site" description="Proton donor" evidence="12">
    <location>
        <position position="118"/>
    </location>
</feature>
<evidence type="ECO:0000256" key="12">
    <source>
        <dbReference type="HAMAP-Rule" id="MF_00111"/>
    </source>
</evidence>
<name>A0A937FJ58_9CLOT</name>
<evidence type="ECO:0000256" key="4">
    <source>
        <dbReference type="ARBA" id="ARBA00022618"/>
    </source>
</evidence>
<dbReference type="InterPro" id="IPR001986">
    <property type="entry name" value="Enolpyruvate_Tfrase_dom"/>
</dbReference>
<dbReference type="Pfam" id="PF00275">
    <property type="entry name" value="EPSP_synthase"/>
    <property type="match status" value="1"/>
</dbReference>
<comment type="catalytic activity">
    <reaction evidence="11 12">
        <text>phosphoenolpyruvate + UDP-N-acetyl-alpha-D-glucosamine = UDP-N-acetyl-3-O-(1-carboxyvinyl)-alpha-D-glucosamine + phosphate</text>
        <dbReference type="Rhea" id="RHEA:18681"/>
        <dbReference type="ChEBI" id="CHEBI:43474"/>
        <dbReference type="ChEBI" id="CHEBI:57705"/>
        <dbReference type="ChEBI" id="CHEBI:58702"/>
        <dbReference type="ChEBI" id="CHEBI:68483"/>
        <dbReference type="EC" id="2.5.1.7"/>
    </reaction>
</comment>
<dbReference type="GO" id="GO:0009252">
    <property type="term" value="P:peptidoglycan biosynthetic process"/>
    <property type="evidence" value="ECO:0007669"/>
    <property type="project" value="UniProtKB-UniRule"/>
</dbReference>
<evidence type="ECO:0000256" key="5">
    <source>
        <dbReference type="ARBA" id="ARBA00022679"/>
    </source>
</evidence>
<evidence type="ECO:0000256" key="10">
    <source>
        <dbReference type="ARBA" id="ARBA00038367"/>
    </source>
</evidence>
<feature type="binding site" evidence="12">
    <location>
        <begin position="123"/>
        <end position="127"/>
    </location>
    <ligand>
        <name>UDP-N-acetyl-alpha-D-glucosamine</name>
        <dbReference type="ChEBI" id="CHEBI:57705"/>
    </ligand>
</feature>
<evidence type="ECO:0000256" key="11">
    <source>
        <dbReference type="ARBA" id="ARBA00047527"/>
    </source>
</evidence>
<organism evidence="14 15">
    <name type="scientific">Clostridium paridis</name>
    <dbReference type="NCBI Taxonomy" id="2803863"/>
    <lineage>
        <taxon>Bacteria</taxon>
        <taxon>Bacillati</taxon>
        <taxon>Bacillota</taxon>
        <taxon>Clostridia</taxon>
        <taxon>Eubacteriales</taxon>
        <taxon>Clostridiaceae</taxon>
        <taxon>Clostridium</taxon>
    </lineage>
</organism>
<dbReference type="InterPro" id="IPR013792">
    <property type="entry name" value="RNA3'P_cycl/enolpyr_Trfase_a/b"/>
</dbReference>
<dbReference type="GO" id="GO:0019277">
    <property type="term" value="P:UDP-N-acetylgalactosamine biosynthetic process"/>
    <property type="evidence" value="ECO:0007669"/>
    <property type="project" value="InterPro"/>
</dbReference>
<accession>A0A937FJ58</accession>
<keyword evidence="8 12" id="KW-0131">Cell cycle</keyword>
<dbReference type="PANTHER" id="PTHR43783">
    <property type="entry name" value="UDP-N-ACETYLGLUCOSAMINE 1-CARBOXYVINYLTRANSFERASE"/>
    <property type="match status" value="1"/>
</dbReference>
<comment type="subcellular location">
    <subcellularLocation>
        <location evidence="1 12">Cytoplasm</location>
    </subcellularLocation>
</comment>
<evidence type="ECO:0000256" key="8">
    <source>
        <dbReference type="ARBA" id="ARBA00023306"/>
    </source>
</evidence>
<dbReference type="GO" id="GO:0008360">
    <property type="term" value="P:regulation of cell shape"/>
    <property type="evidence" value="ECO:0007669"/>
    <property type="project" value="UniProtKB-KW"/>
</dbReference>
<dbReference type="InterPro" id="IPR005750">
    <property type="entry name" value="UDP_GlcNAc_COvinyl_MurA"/>
</dbReference>
<keyword evidence="7 12" id="KW-0573">Peptidoglycan synthesis</keyword>
<evidence type="ECO:0000256" key="7">
    <source>
        <dbReference type="ARBA" id="ARBA00022984"/>
    </source>
</evidence>
<keyword evidence="12" id="KW-0670">Pyruvate</keyword>
<keyword evidence="5 12" id="KW-0808">Transferase</keyword>
<reference evidence="14" key="1">
    <citation type="submission" date="2021-01" db="EMBL/GenBank/DDBJ databases">
        <title>Genome public.</title>
        <authorList>
            <person name="Liu C."/>
            <person name="Sun Q."/>
        </authorList>
    </citation>
    <scope>NUCLEOTIDE SEQUENCE</scope>
    <source>
        <strain evidence="14">YIM B02565</strain>
    </source>
</reference>
<keyword evidence="15" id="KW-1185">Reference proteome</keyword>
<dbReference type="AlphaFoldDB" id="A0A937FJ58"/>
<comment type="similarity">
    <text evidence="10 12">Belongs to the EPSP synthase family. MurA subfamily.</text>
</comment>
<dbReference type="GO" id="GO:0005737">
    <property type="term" value="C:cytoplasm"/>
    <property type="evidence" value="ECO:0007669"/>
    <property type="project" value="UniProtKB-SubCell"/>
</dbReference>
<evidence type="ECO:0000256" key="1">
    <source>
        <dbReference type="ARBA" id="ARBA00004496"/>
    </source>
</evidence>
<comment type="caution">
    <text evidence="12">Lacks conserved residue(s) required for the propagation of feature annotation.</text>
</comment>
<dbReference type="GO" id="GO:0051301">
    <property type="term" value="P:cell division"/>
    <property type="evidence" value="ECO:0007669"/>
    <property type="project" value="UniProtKB-KW"/>
</dbReference>
<feature type="binding site" evidence="12">
    <location>
        <begin position="22"/>
        <end position="23"/>
    </location>
    <ligand>
        <name>phosphoenolpyruvate</name>
        <dbReference type="ChEBI" id="CHEBI:58702"/>
    </ligand>
</feature>